<dbReference type="Proteomes" id="UP001346149">
    <property type="component" value="Unassembled WGS sequence"/>
</dbReference>
<name>A0AAN7KL94_TRANT</name>
<feature type="transmembrane region" description="Helical" evidence="1">
    <location>
        <begin position="37"/>
        <end position="59"/>
    </location>
</feature>
<keyword evidence="3" id="KW-1185">Reference proteome</keyword>
<evidence type="ECO:0000313" key="3">
    <source>
        <dbReference type="Proteomes" id="UP001346149"/>
    </source>
</evidence>
<evidence type="ECO:0000313" key="2">
    <source>
        <dbReference type="EMBL" id="KAK4767309.1"/>
    </source>
</evidence>
<sequence length="174" mass="19087">MLHSSIILSYFISILSFYCQMSQRVMAAQDPLLLPLAAALSLAILLFGAMMLTPGVDAAHLQPAMSLIRNATLYCSRPDGEDGECLAIGEAQPELEGFEMTADLGSGGGVYHRSLMVYEDQNTRGTQDRNQAGCGRGRDKRYVSCTTSPNNNVHRLSLKHRNIIPEQAQEQKVQ</sequence>
<proteinExistence type="predicted"/>
<reference evidence="2 3" key="1">
    <citation type="journal article" date="2023" name="Hortic Res">
        <title>Pangenome of water caltrop reveals structural variations and asymmetric subgenome divergence after allopolyploidization.</title>
        <authorList>
            <person name="Zhang X."/>
            <person name="Chen Y."/>
            <person name="Wang L."/>
            <person name="Yuan Y."/>
            <person name="Fang M."/>
            <person name="Shi L."/>
            <person name="Lu R."/>
            <person name="Comes H.P."/>
            <person name="Ma Y."/>
            <person name="Chen Y."/>
            <person name="Huang G."/>
            <person name="Zhou Y."/>
            <person name="Zheng Z."/>
            <person name="Qiu Y."/>
        </authorList>
    </citation>
    <scope>NUCLEOTIDE SEQUENCE [LARGE SCALE GENOMIC DNA]</scope>
    <source>
        <strain evidence="2">F231</strain>
    </source>
</reference>
<accession>A0AAN7KL94</accession>
<keyword evidence="1" id="KW-0812">Transmembrane</keyword>
<dbReference type="AlphaFoldDB" id="A0AAN7KL94"/>
<comment type="caution">
    <text evidence="2">The sequence shown here is derived from an EMBL/GenBank/DDBJ whole genome shotgun (WGS) entry which is preliminary data.</text>
</comment>
<keyword evidence="1" id="KW-0472">Membrane</keyword>
<dbReference type="EMBL" id="JAXQNO010000022">
    <property type="protein sequence ID" value="KAK4767309.1"/>
    <property type="molecule type" value="Genomic_DNA"/>
</dbReference>
<keyword evidence="1" id="KW-1133">Transmembrane helix</keyword>
<evidence type="ECO:0000256" key="1">
    <source>
        <dbReference type="SAM" id="Phobius"/>
    </source>
</evidence>
<protein>
    <submittedName>
        <fullName evidence="2">Uncharacterized protein</fullName>
    </submittedName>
</protein>
<organism evidence="2 3">
    <name type="scientific">Trapa natans</name>
    <name type="common">Water chestnut</name>
    <dbReference type="NCBI Taxonomy" id="22666"/>
    <lineage>
        <taxon>Eukaryota</taxon>
        <taxon>Viridiplantae</taxon>
        <taxon>Streptophyta</taxon>
        <taxon>Embryophyta</taxon>
        <taxon>Tracheophyta</taxon>
        <taxon>Spermatophyta</taxon>
        <taxon>Magnoliopsida</taxon>
        <taxon>eudicotyledons</taxon>
        <taxon>Gunneridae</taxon>
        <taxon>Pentapetalae</taxon>
        <taxon>rosids</taxon>
        <taxon>malvids</taxon>
        <taxon>Myrtales</taxon>
        <taxon>Lythraceae</taxon>
        <taxon>Trapa</taxon>
    </lineage>
</organism>
<gene>
    <name evidence="2" type="ORF">SAY86_015059</name>
</gene>